<protein>
    <submittedName>
        <fullName evidence="2">Uncharacterized protein</fullName>
    </submittedName>
</protein>
<feature type="transmembrane region" description="Helical" evidence="1">
    <location>
        <begin position="151"/>
        <end position="169"/>
    </location>
</feature>
<feature type="transmembrane region" description="Helical" evidence="1">
    <location>
        <begin position="227"/>
        <end position="249"/>
    </location>
</feature>
<accession>A0A0F9NIX4</accession>
<proteinExistence type="predicted"/>
<feature type="transmembrane region" description="Helical" evidence="1">
    <location>
        <begin position="12"/>
        <end position="31"/>
    </location>
</feature>
<feature type="transmembrane region" description="Helical" evidence="1">
    <location>
        <begin position="443"/>
        <end position="462"/>
    </location>
</feature>
<reference evidence="2" key="1">
    <citation type="journal article" date="2015" name="Nature">
        <title>Complex archaea that bridge the gap between prokaryotes and eukaryotes.</title>
        <authorList>
            <person name="Spang A."/>
            <person name="Saw J.H."/>
            <person name="Jorgensen S.L."/>
            <person name="Zaremba-Niedzwiedzka K."/>
            <person name="Martijn J."/>
            <person name="Lind A.E."/>
            <person name="van Eijk R."/>
            <person name="Schleper C."/>
            <person name="Guy L."/>
            <person name="Ettema T.J."/>
        </authorList>
    </citation>
    <scope>NUCLEOTIDE SEQUENCE</scope>
</reference>
<dbReference type="AlphaFoldDB" id="A0A0F9NIX4"/>
<keyword evidence="1" id="KW-0812">Transmembrane</keyword>
<feature type="transmembrane region" description="Helical" evidence="1">
    <location>
        <begin position="316"/>
        <end position="333"/>
    </location>
</feature>
<feature type="transmembrane region" description="Helical" evidence="1">
    <location>
        <begin position="89"/>
        <end position="116"/>
    </location>
</feature>
<organism evidence="2">
    <name type="scientific">marine sediment metagenome</name>
    <dbReference type="NCBI Taxonomy" id="412755"/>
    <lineage>
        <taxon>unclassified sequences</taxon>
        <taxon>metagenomes</taxon>
        <taxon>ecological metagenomes</taxon>
    </lineage>
</organism>
<evidence type="ECO:0000313" key="2">
    <source>
        <dbReference type="EMBL" id="KKN19485.1"/>
    </source>
</evidence>
<feature type="transmembrane region" description="Helical" evidence="1">
    <location>
        <begin position="181"/>
        <end position="196"/>
    </location>
</feature>
<feature type="transmembrane region" description="Helical" evidence="1">
    <location>
        <begin position="269"/>
        <end position="295"/>
    </location>
</feature>
<comment type="caution">
    <text evidence="2">The sequence shown here is derived from an EMBL/GenBank/DDBJ whole genome shotgun (WGS) entry which is preliminary data.</text>
</comment>
<sequence>MSITIKKTNLYYFFLVLVTIFFPLTTYPRIYGVDGFLYIWMTNALRDGVLFSNNTWLISFFSYFGYYPFSAVPIGVPMFLAFLTNFLQFVSFGIFGITEGILAFNIILIILIYKISRNLGEKLFEEEWSRFIFVAAILFSPNIISDITMTVSTRIIITIVMMGLLNLNLKIISNFINKLKILKIIPLMILILLIGALAHRFWLITIITIVFMIFTLIIQKSKKLNRLIIFFIIPLSIIAFFIGLDFFVVDPKKISSLFFDNSTLIGVSINLVIHYALKVGLILIFFPIGVILTLYKVAILLNIPNDQKNAQQINKSLISFYLLLFMVPLLFMAPSFYAIVTFLPIIIIFSVEGLIYVKKIISSFSKKLDFVSPIVFLFFAVGYSFLYVQLILRINLWYMFLLFSVILFIYLFSFIIHKYNGKLNSKVSFVNFNNYKFRQGLEILVLIFSIVIFSTTTVVGQWRNIDSNPYPWENRYLTEEEQQIILFFENENLSGLIYTNLPEIAPRISGVGFLPIFNDRTNIGNTLYYHFIEASEVYKHTVFSLSRISTLGFLMFNGPDPITVLINLIIRLNVSLEGDLKILQSEYKIQYIITAVVPELSIGATWPLIQSLPFTFIPVFSTQNLLVWKLY</sequence>
<keyword evidence="1" id="KW-1133">Transmembrane helix</keyword>
<keyword evidence="1" id="KW-0472">Membrane</keyword>
<feature type="transmembrane region" description="Helical" evidence="1">
    <location>
        <begin position="202"/>
        <end position="218"/>
    </location>
</feature>
<dbReference type="EMBL" id="LAZR01003330">
    <property type="protein sequence ID" value="KKN19485.1"/>
    <property type="molecule type" value="Genomic_DNA"/>
</dbReference>
<feature type="transmembrane region" description="Helical" evidence="1">
    <location>
        <begin position="370"/>
        <end position="390"/>
    </location>
</feature>
<evidence type="ECO:0000256" key="1">
    <source>
        <dbReference type="SAM" id="Phobius"/>
    </source>
</evidence>
<gene>
    <name evidence="2" type="ORF">LCGC14_0945260</name>
</gene>
<name>A0A0F9NIX4_9ZZZZ</name>
<feature type="transmembrane region" description="Helical" evidence="1">
    <location>
        <begin position="64"/>
        <end position="83"/>
    </location>
</feature>
<feature type="transmembrane region" description="Helical" evidence="1">
    <location>
        <begin position="396"/>
        <end position="416"/>
    </location>
</feature>
<feature type="transmembrane region" description="Helical" evidence="1">
    <location>
        <begin position="339"/>
        <end position="358"/>
    </location>
</feature>